<sequence>MAFMTYLPTLTLFGVGSLNNLHTQRIPGKKALVVISNGKSTKTNGSLDKTLEELKTAEVESVVFDKVQANPTKVIVEEGAQIARENGCDFIVALGGGSCIDASKAIALLTSNEGDLWDYVATGSGGKKQAPNNPLPIIAIPTTAGTGSEADPAGVITNEKNEKLGVGDLRLFPAIAIIDPELMKSVPPKFTAYQGFDAFFHSAEGYIGKRANLMSDMVGETAMKNVGKYLERAVKDGSDMEAREHMAFASYLSGIEMVVGSTSSQHSLEHALSAYHQDIPHGAGLIMLSKAYFTYWINKHVCDERFVKMAQLIGMENASKAEDFIVALDKLMKACGVSDLKMSDYGVVPDEFEKMAENAIYTMPGQFAVGYTEMTKDDCVAIYKQAYV</sequence>
<dbReference type="RefSeq" id="WP_206869213.1">
    <property type="nucleotide sequence ID" value="NZ_BMBA01000001.1"/>
</dbReference>
<dbReference type="InterPro" id="IPR001670">
    <property type="entry name" value="ADH_Fe/GldA"/>
</dbReference>
<dbReference type="SUPFAM" id="SSF56796">
    <property type="entry name" value="Dehydroquinate synthase-like"/>
    <property type="match status" value="1"/>
</dbReference>
<accession>A0ABQ1E8P1</accession>
<evidence type="ECO:0000259" key="3">
    <source>
        <dbReference type="Pfam" id="PF25137"/>
    </source>
</evidence>
<evidence type="ECO:0000259" key="2">
    <source>
        <dbReference type="Pfam" id="PF00465"/>
    </source>
</evidence>
<dbReference type="Gene3D" id="1.20.1090.10">
    <property type="entry name" value="Dehydroquinate synthase-like - alpha domain"/>
    <property type="match status" value="1"/>
</dbReference>
<organism evidence="4 5">
    <name type="scientific">Clostridium zeae</name>
    <dbReference type="NCBI Taxonomy" id="2759022"/>
    <lineage>
        <taxon>Bacteria</taxon>
        <taxon>Bacillati</taxon>
        <taxon>Bacillota</taxon>
        <taxon>Clostridia</taxon>
        <taxon>Eubacteriales</taxon>
        <taxon>Clostridiaceae</taxon>
        <taxon>Clostridium</taxon>
    </lineage>
</organism>
<dbReference type="Pfam" id="PF00465">
    <property type="entry name" value="Fe-ADH"/>
    <property type="match status" value="1"/>
</dbReference>
<protein>
    <submittedName>
        <fullName evidence="4">Alcohol dehydrogenase</fullName>
    </submittedName>
</protein>
<keyword evidence="5" id="KW-1185">Reference proteome</keyword>
<name>A0ABQ1E8P1_9CLOT</name>
<dbReference type="Pfam" id="PF25137">
    <property type="entry name" value="ADH_Fe_C"/>
    <property type="match status" value="1"/>
</dbReference>
<dbReference type="CDD" id="cd08185">
    <property type="entry name" value="Fe-ADH-like"/>
    <property type="match status" value="1"/>
</dbReference>
<comment type="caution">
    <text evidence="4">The sequence shown here is derived from an EMBL/GenBank/DDBJ whole genome shotgun (WGS) entry which is preliminary data.</text>
</comment>
<proteinExistence type="predicted"/>
<evidence type="ECO:0000313" key="4">
    <source>
        <dbReference type="EMBL" id="GFZ31108.1"/>
    </source>
</evidence>
<dbReference type="Gene3D" id="3.40.50.1970">
    <property type="match status" value="1"/>
</dbReference>
<feature type="domain" description="Fe-containing alcohol dehydrogenase-like C-terminal" evidence="3">
    <location>
        <begin position="191"/>
        <end position="387"/>
    </location>
</feature>
<dbReference type="EMBL" id="BMBA01000001">
    <property type="protein sequence ID" value="GFZ31108.1"/>
    <property type="molecule type" value="Genomic_DNA"/>
</dbReference>
<dbReference type="PANTHER" id="PTHR11496">
    <property type="entry name" value="ALCOHOL DEHYDROGENASE"/>
    <property type="match status" value="1"/>
</dbReference>
<gene>
    <name evidence="4" type="ORF">CSC2_16340</name>
</gene>
<reference evidence="4 5" key="1">
    <citation type="journal article" date="2021" name="Int. J. Syst. Evol. Microbiol.">
        <title>Clostridium zeae sp. nov., isolated from corn silage.</title>
        <authorList>
            <person name="Kobayashi H."/>
            <person name="Tanizawa Y."/>
            <person name="Yagura M."/>
            <person name="Sakamoto M."/>
            <person name="Ohkuma M."/>
            <person name="Tohno M."/>
        </authorList>
    </citation>
    <scope>NUCLEOTIDE SEQUENCE [LARGE SCALE GENOMIC DNA]</scope>
    <source>
        <strain evidence="4 5">CSC2</strain>
    </source>
</reference>
<dbReference type="PANTHER" id="PTHR11496:SF104">
    <property type="entry name" value="3-DEOXY-ALPHA-D-MANNO-OCTULOSONATE 8-OXIDASE"/>
    <property type="match status" value="1"/>
</dbReference>
<keyword evidence="1" id="KW-0560">Oxidoreductase</keyword>
<dbReference type="Proteomes" id="UP000663802">
    <property type="component" value="Unassembled WGS sequence"/>
</dbReference>
<dbReference type="InterPro" id="IPR039697">
    <property type="entry name" value="Alcohol_dehydrogenase_Fe"/>
</dbReference>
<feature type="domain" description="Alcohol dehydrogenase iron-type/glycerol dehydrogenase GldA" evidence="2">
    <location>
        <begin position="8"/>
        <end position="180"/>
    </location>
</feature>
<evidence type="ECO:0000313" key="5">
    <source>
        <dbReference type="Proteomes" id="UP000663802"/>
    </source>
</evidence>
<evidence type="ECO:0000256" key="1">
    <source>
        <dbReference type="ARBA" id="ARBA00023002"/>
    </source>
</evidence>
<dbReference type="InterPro" id="IPR056798">
    <property type="entry name" value="ADH_Fe_C"/>
</dbReference>